<dbReference type="Gene3D" id="3.30.420.10">
    <property type="entry name" value="Ribonuclease H-like superfamily/Ribonuclease H"/>
    <property type="match status" value="1"/>
</dbReference>
<dbReference type="CDD" id="cd06222">
    <property type="entry name" value="RNase_H_like"/>
    <property type="match status" value="1"/>
</dbReference>
<dbReference type="GO" id="GO:0004523">
    <property type="term" value="F:RNA-DNA hybrid ribonuclease activity"/>
    <property type="evidence" value="ECO:0007669"/>
    <property type="project" value="InterPro"/>
</dbReference>
<dbReference type="PANTHER" id="PTHR34023">
    <property type="entry name" value="RNASE H DOMAIN-CONTAINING PROTEIN"/>
    <property type="match status" value="1"/>
</dbReference>
<evidence type="ECO:0000313" key="3">
    <source>
        <dbReference type="Proteomes" id="UP000289738"/>
    </source>
</evidence>
<feature type="domain" description="RNase H type-1" evidence="1">
    <location>
        <begin position="4"/>
        <end position="66"/>
    </location>
</feature>
<dbReference type="PANTHER" id="PTHR34023:SF4">
    <property type="entry name" value="RNASE H TYPE-1 DOMAIN-CONTAINING PROTEIN"/>
    <property type="match status" value="1"/>
</dbReference>
<reference evidence="2 3" key="1">
    <citation type="submission" date="2019-01" db="EMBL/GenBank/DDBJ databases">
        <title>Sequencing of cultivated peanut Arachis hypogaea provides insights into genome evolution and oil improvement.</title>
        <authorList>
            <person name="Chen X."/>
        </authorList>
    </citation>
    <scope>NUCLEOTIDE SEQUENCE [LARGE SCALE GENOMIC DNA]</scope>
    <source>
        <strain evidence="3">cv. Fuhuasheng</strain>
        <tissue evidence="2">Leaves</tissue>
    </source>
</reference>
<proteinExistence type="predicted"/>
<accession>A0A444XK76</accession>
<dbReference type="Proteomes" id="UP000289738">
    <property type="component" value="Chromosome B09"/>
</dbReference>
<name>A0A444XK76_ARAHY</name>
<organism evidence="2 3">
    <name type="scientific">Arachis hypogaea</name>
    <name type="common">Peanut</name>
    <dbReference type="NCBI Taxonomy" id="3818"/>
    <lineage>
        <taxon>Eukaryota</taxon>
        <taxon>Viridiplantae</taxon>
        <taxon>Streptophyta</taxon>
        <taxon>Embryophyta</taxon>
        <taxon>Tracheophyta</taxon>
        <taxon>Spermatophyta</taxon>
        <taxon>Magnoliopsida</taxon>
        <taxon>eudicotyledons</taxon>
        <taxon>Gunneridae</taxon>
        <taxon>Pentapetalae</taxon>
        <taxon>rosids</taxon>
        <taxon>fabids</taxon>
        <taxon>Fabales</taxon>
        <taxon>Fabaceae</taxon>
        <taxon>Papilionoideae</taxon>
        <taxon>50 kb inversion clade</taxon>
        <taxon>dalbergioids sensu lato</taxon>
        <taxon>Dalbergieae</taxon>
        <taxon>Pterocarpus clade</taxon>
        <taxon>Arachis</taxon>
    </lineage>
</organism>
<protein>
    <recommendedName>
        <fullName evidence="1">RNase H type-1 domain-containing protein</fullName>
    </recommendedName>
</protein>
<dbReference type="Pfam" id="PF13456">
    <property type="entry name" value="RVT_3"/>
    <property type="match status" value="1"/>
</dbReference>
<dbReference type="InterPro" id="IPR036397">
    <property type="entry name" value="RNaseH_sf"/>
</dbReference>
<evidence type="ECO:0000313" key="2">
    <source>
        <dbReference type="EMBL" id="RYQ90026.1"/>
    </source>
</evidence>
<evidence type="ECO:0000259" key="1">
    <source>
        <dbReference type="Pfam" id="PF13456"/>
    </source>
</evidence>
<dbReference type="GO" id="GO:0003676">
    <property type="term" value="F:nucleic acid binding"/>
    <property type="evidence" value="ECO:0007669"/>
    <property type="project" value="InterPro"/>
</dbReference>
<dbReference type="EMBL" id="SDMP01000019">
    <property type="protein sequence ID" value="RYQ90026.1"/>
    <property type="molecule type" value="Genomic_DNA"/>
</dbReference>
<dbReference type="AlphaFoldDB" id="A0A444XK76"/>
<sequence>MEMRIPKLVVESDSRRAVELVQKSQVEKHSQSALIRSIKELLVGLECVVVRHIYREANFCANTLTKARQEQEAGVYCFELPPTMLAQYLLADRCGVKFPRDVLM</sequence>
<comment type="caution">
    <text evidence="2">The sequence shown here is derived from an EMBL/GenBank/DDBJ whole genome shotgun (WGS) entry which is preliminary data.</text>
</comment>
<dbReference type="InterPro" id="IPR002156">
    <property type="entry name" value="RNaseH_domain"/>
</dbReference>
<gene>
    <name evidence="2" type="ORF">Ahy_B09g096342</name>
</gene>
<keyword evidence="3" id="KW-1185">Reference proteome</keyword>
<dbReference type="InterPro" id="IPR044730">
    <property type="entry name" value="RNase_H-like_dom_plant"/>
</dbReference>